<proteinExistence type="predicted"/>
<feature type="compositionally biased region" description="Polar residues" evidence="1">
    <location>
        <begin position="285"/>
        <end position="297"/>
    </location>
</feature>
<evidence type="ECO:0000256" key="1">
    <source>
        <dbReference type="SAM" id="MobiDB-lite"/>
    </source>
</evidence>
<organism evidence="2 3">
    <name type="scientific">Dorcoceras hygrometricum</name>
    <dbReference type="NCBI Taxonomy" id="472368"/>
    <lineage>
        <taxon>Eukaryota</taxon>
        <taxon>Viridiplantae</taxon>
        <taxon>Streptophyta</taxon>
        <taxon>Embryophyta</taxon>
        <taxon>Tracheophyta</taxon>
        <taxon>Spermatophyta</taxon>
        <taxon>Magnoliopsida</taxon>
        <taxon>eudicotyledons</taxon>
        <taxon>Gunneridae</taxon>
        <taxon>Pentapetalae</taxon>
        <taxon>asterids</taxon>
        <taxon>lamiids</taxon>
        <taxon>Lamiales</taxon>
        <taxon>Gesneriaceae</taxon>
        <taxon>Didymocarpoideae</taxon>
        <taxon>Trichosporeae</taxon>
        <taxon>Loxocarpinae</taxon>
        <taxon>Dorcoceras</taxon>
    </lineage>
</organism>
<feature type="region of interest" description="Disordered" evidence="1">
    <location>
        <begin position="285"/>
        <end position="309"/>
    </location>
</feature>
<evidence type="ECO:0000313" key="2">
    <source>
        <dbReference type="EMBL" id="KZV18950.1"/>
    </source>
</evidence>
<accession>A0A2Z7AB59</accession>
<name>A0A2Z7AB59_9LAMI</name>
<feature type="region of interest" description="Disordered" evidence="1">
    <location>
        <begin position="1"/>
        <end position="40"/>
    </location>
</feature>
<keyword evidence="3" id="KW-1185">Reference proteome</keyword>
<reference evidence="2 3" key="1">
    <citation type="journal article" date="2015" name="Proc. Natl. Acad. Sci. U.S.A.">
        <title>The resurrection genome of Boea hygrometrica: A blueprint for survival of dehydration.</title>
        <authorList>
            <person name="Xiao L."/>
            <person name="Yang G."/>
            <person name="Zhang L."/>
            <person name="Yang X."/>
            <person name="Zhao S."/>
            <person name="Ji Z."/>
            <person name="Zhou Q."/>
            <person name="Hu M."/>
            <person name="Wang Y."/>
            <person name="Chen M."/>
            <person name="Xu Y."/>
            <person name="Jin H."/>
            <person name="Xiao X."/>
            <person name="Hu G."/>
            <person name="Bao F."/>
            <person name="Hu Y."/>
            <person name="Wan P."/>
            <person name="Li L."/>
            <person name="Deng X."/>
            <person name="Kuang T."/>
            <person name="Xiang C."/>
            <person name="Zhu J.K."/>
            <person name="Oliver M.J."/>
            <person name="He Y."/>
        </authorList>
    </citation>
    <scope>NUCLEOTIDE SEQUENCE [LARGE SCALE GENOMIC DNA]</scope>
    <source>
        <strain evidence="3">cv. XS01</strain>
    </source>
</reference>
<feature type="compositionally biased region" description="Polar residues" evidence="1">
    <location>
        <begin position="182"/>
        <end position="208"/>
    </location>
</feature>
<dbReference type="EMBL" id="KV017174">
    <property type="protein sequence ID" value="KZV18950.1"/>
    <property type="molecule type" value="Genomic_DNA"/>
</dbReference>
<gene>
    <name evidence="2" type="ORF">F511_03466</name>
</gene>
<dbReference type="AlphaFoldDB" id="A0A2Z7AB59"/>
<dbReference type="Proteomes" id="UP000250235">
    <property type="component" value="Unassembled WGS sequence"/>
</dbReference>
<protein>
    <submittedName>
        <fullName evidence="2">Uncharacterized protein</fullName>
    </submittedName>
</protein>
<evidence type="ECO:0000313" key="3">
    <source>
        <dbReference type="Proteomes" id="UP000250235"/>
    </source>
</evidence>
<feature type="region of interest" description="Disordered" evidence="1">
    <location>
        <begin position="173"/>
        <end position="210"/>
    </location>
</feature>
<sequence>MPPRRRGRGRGQIPVESEGQTEGDQRSFPRRGRDRQAEDEVDELAARVNDMELVMARFQRMNPQVFNGDESSADAYSWLQHVTGLFNRVQYDDDLKLSLATVQLRKLGGRHSNPVVTTPMIALEFPGTTHLSGSHNVALNQVINQSVKQAQDVCMTHLELQIQKLKLAEKLSGSTVRRKQQLRNPLQGRSTASNGNQLFTQRNQQQPSDVAFTKEHQNDAISTNQNNAAALQQLTTDSFLNNQQLVTLNNSNDDVSGTRHHRCQQLITKRYTQNAAFQLNKMTSPHHQQLVTQTTAGRPTKSISHKRNS</sequence>